<dbReference type="STRING" id="989403.SAMN05421798_105290"/>
<proteinExistence type="predicted"/>
<evidence type="ECO:0000313" key="5">
    <source>
        <dbReference type="Proteomes" id="UP000076577"/>
    </source>
</evidence>
<dbReference type="GO" id="GO:0004672">
    <property type="term" value="F:protein kinase activity"/>
    <property type="evidence" value="ECO:0007669"/>
    <property type="project" value="UniProtKB-ARBA"/>
</dbReference>
<dbReference type="InterPro" id="IPR008207">
    <property type="entry name" value="Sig_transdc_His_kin_Hpt_dom"/>
</dbReference>
<dbReference type="EMBL" id="LMCB01000004">
    <property type="protein sequence ID" value="KZL21376.1"/>
    <property type="molecule type" value="Genomic_DNA"/>
</dbReference>
<dbReference type="RefSeq" id="WP_208979459.1">
    <property type="nucleotide sequence ID" value="NZ_FOFM01000005.1"/>
</dbReference>
<comment type="caution">
    <text evidence="4">The sequence shown here is derived from an EMBL/GenBank/DDBJ whole genome shotgun (WGS) entry which is preliminary data.</text>
</comment>
<accession>A0A166AP95</accession>
<dbReference type="InterPro" id="IPR036641">
    <property type="entry name" value="HPT_dom_sf"/>
</dbReference>
<dbReference type="Proteomes" id="UP000076577">
    <property type="component" value="Unassembled WGS sequence"/>
</dbReference>
<dbReference type="Pfam" id="PF01627">
    <property type="entry name" value="Hpt"/>
    <property type="match status" value="1"/>
</dbReference>
<sequence>MAAELHKFTGSICREHFFAVTFDDPDLQGQLLEVFGQQLEDFRRGLFATSNSESFLRRLHRLKGSALGVGAFAFADALEAVEQASVHGSAPKLDLVNACLEAVTKDVETLRKL</sequence>
<keyword evidence="5" id="KW-1185">Reference proteome</keyword>
<dbReference type="PROSITE" id="PS50894">
    <property type="entry name" value="HPT"/>
    <property type="match status" value="1"/>
</dbReference>
<dbReference type="SUPFAM" id="SSF47226">
    <property type="entry name" value="Histidine-containing phosphotransfer domain, HPT domain"/>
    <property type="match status" value="1"/>
</dbReference>
<dbReference type="PATRIC" id="fig|989403.3.peg.711"/>
<feature type="domain" description="HPt" evidence="3">
    <location>
        <begin position="20"/>
        <end position="113"/>
    </location>
</feature>
<dbReference type="GO" id="GO:0000160">
    <property type="term" value="P:phosphorelay signal transduction system"/>
    <property type="evidence" value="ECO:0007669"/>
    <property type="project" value="UniProtKB-KW"/>
</dbReference>
<protein>
    <submittedName>
        <fullName evidence="4">Hpt domain protein</fullName>
    </submittedName>
</protein>
<gene>
    <name evidence="4" type="ORF">PsAD2_00667</name>
</gene>
<evidence type="ECO:0000256" key="1">
    <source>
        <dbReference type="ARBA" id="ARBA00023012"/>
    </source>
</evidence>
<organism evidence="4 5">
    <name type="scientific">Pseudovibrio axinellae</name>
    <dbReference type="NCBI Taxonomy" id="989403"/>
    <lineage>
        <taxon>Bacteria</taxon>
        <taxon>Pseudomonadati</taxon>
        <taxon>Pseudomonadota</taxon>
        <taxon>Alphaproteobacteria</taxon>
        <taxon>Hyphomicrobiales</taxon>
        <taxon>Stappiaceae</taxon>
        <taxon>Pseudovibrio</taxon>
    </lineage>
</organism>
<reference evidence="4 5" key="1">
    <citation type="journal article" date="2016" name="Front. Microbiol.">
        <title>Comparative Genomic Analysis Reveals a Diverse Repertoire of Genes Involved in Prokaryote-Eukaryote Interactions within the Pseudovibrio Genus.</title>
        <authorList>
            <person name="Romano S."/>
            <person name="Fernandez-Guerra A."/>
            <person name="Reen F.J."/>
            <person name="Glockner F.O."/>
            <person name="Crowley S.P."/>
            <person name="O'Sullivan O."/>
            <person name="Cotter P.D."/>
            <person name="Adams C."/>
            <person name="Dobson A.D."/>
            <person name="O'Gara F."/>
        </authorList>
    </citation>
    <scope>NUCLEOTIDE SEQUENCE [LARGE SCALE GENOMIC DNA]</scope>
    <source>
        <strain evidence="4 5">Ad2</strain>
    </source>
</reference>
<name>A0A166AP95_9HYPH</name>
<dbReference type="AlphaFoldDB" id="A0A166AP95"/>
<feature type="modified residue" description="Phosphohistidine" evidence="2">
    <location>
        <position position="60"/>
    </location>
</feature>
<keyword evidence="1" id="KW-0902">Two-component regulatory system</keyword>
<evidence type="ECO:0000313" key="4">
    <source>
        <dbReference type="EMBL" id="KZL21376.1"/>
    </source>
</evidence>
<evidence type="ECO:0000259" key="3">
    <source>
        <dbReference type="PROSITE" id="PS50894"/>
    </source>
</evidence>
<dbReference type="Gene3D" id="1.20.120.160">
    <property type="entry name" value="HPT domain"/>
    <property type="match status" value="1"/>
</dbReference>
<keyword evidence="2" id="KW-0597">Phosphoprotein</keyword>
<evidence type="ECO:0000256" key="2">
    <source>
        <dbReference type="PROSITE-ProRule" id="PRU00110"/>
    </source>
</evidence>